<evidence type="ECO:0000256" key="3">
    <source>
        <dbReference type="ARBA" id="ARBA00013239"/>
    </source>
</evidence>
<evidence type="ECO:0000256" key="2">
    <source>
        <dbReference type="ARBA" id="ARBA00011881"/>
    </source>
</evidence>
<evidence type="ECO:0000256" key="9">
    <source>
        <dbReference type="ARBA" id="ARBA00023235"/>
    </source>
</evidence>
<dbReference type="OrthoDB" id="823504at2759"/>
<dbReference type="CDD" id="cd09817">
    <property type="entry name" value="linoleate_diol_synthase_like"/>
    <property type="match status" value="1"/>
</dbReference>
<dbReference type="EMBL" id="NAJN01000954">
    <property type="protein sequence ID" value="TKA67046.1"/>
    <property type="molecule type" value="Genomic_DNA"/>
</dbReference>
<keyword evidence="4" id="KW-0575">Peroxidase</keyword>
<dbReference type="GO" id="GO:0006631">
    <property type="term" value="P:fatty acid metabolic process"/>
    <property type="evidence" value="ECO:0007669"/>
    <property type="project" value="UniProtKB-ARBA"/>
</dbReference>
<keyword evidence="10" id="KW-0349">Heme</keyword>
<name>A0A4U0WW96_9PEZI</name>
<dbReference type="GO" id="GO:0006979">
    <property type="term" value="P:response to oxidative stress"/>
    <property type="evidence" value="ECO:0007669"/>
    <property type="project" value="InterPro"/>
</dbReference>
<dbReference type="InterPro" id="IPR037120">
    <property type="entry name" value="Haem_peroxidase_sf_animal"/>
</dbReference>
<keyword evidence="12" id="KW-1185">Reference proteome</keyword>
<evidence type="ECO:0000256" key="1">
    <source>
        <dbReference type="ARBA" id="ARBA00000699"/>
    </source>
</evidence>
<keyword evidence="7" id="KW-0560">Oxidoreductase</keyword>
<dbReference type="EC" id="1.13.11.60" evidence="3"/>
<dbReference type="Pfam" id="PF00067">
    <property type="entry name" value="p450"/>
    <property type="match status" value="1"/>
</dbReference>
<comment type="catalytic activity">
    <reaction evidence="1">
        <text>(9Z,12Z)-octadecadienoate + O2 = (8R,9Z,12Z)-8-hydroperoxyoctadeca-9,12-dienoate</text>
        <dbReference type="Rhea" id="RHEA:25395"/>
        <dbReference type="ChEBI" id="CHEBI:15379"/>
        <dbReference type="ChEBI" id="CHEBI:30245"/>
        <dbReference type="ChEBI" id="CHEBI:58659"/>
        <dbReference type="EC" id="1.13.11.60"/>
    </reaction>
</comment>
<evidence type="ECO:0000313" key="12">
    <source>
        <dbReference type="Proteomes" id="UP000308768"/>
    </source>
</evidence>
<dbReference type="InterPro" id="IPR001128">
    <property type="entry name" value="Cyt_P450"/>
</dbReference>
<dbReference type="InterPro" id="IPR019791">
    <property type="entry name" value="Haem_peroxidase_animal"/>
</dbReference>
<dbReference type="GO" id="GO:0052878">
    <property type="term" value="F:linoleate 8R-lipoxygenase activity"/>
    <property type="evidence" value="ECO:0007669"/>
    <property type="project" value="UniProtKB-EC"/>
</dbReference>
<keyword evidence="6" id="KW-0223">Dioxygenase</keyword>
<dbReference type="PANTHER" id="PTHR11903:SF13">
    <property type="entry name" value="LINOLEATE 10R-LIPOXYGENASE"/>
    <property type="match status" value="1"/>
</dbReference>
<dbReference type="STRING" id="331657.A0A4U0WW96"/>
<evidence type="ECO:0000256" key="10">
    <source>
        <dbReference type="PIRSR" id="PIRSR619791-2"/>
    </source>
</evidence>
<comment type="subunit">
    <text evidence="2">Homotetramer.</text>
</comment>
<evidence type="ECO:0000256" key="8">
    <source>
        <dbReference type="ARBA" id="ARBA00023004"/>
    </source>
</evidence>
<feature type="binding site" description="axial binding residue" evidence="10">
    <location>
        <position position="391"/>
    </location>
    <ligand>
        <name>heme b</name>
        <dbReference type="ChEBI" id="CHEBI:60344"/>
    </ligand>
    <ligandPart>
        <name>Fe</name>
        <dbReference type="ChEBI" id="CHEBI:18248"/>
    </ligandPart>
</feature>
<dbReference type="InterPro" id="IPR034812">
    <property type="entry name" value="Ppo-like_N"/>
</dbReference>
<proteinExistence type="predicted"/>
<dbReference type="Pfam" id="PF03098">
    <property type="entry name" value="An_peroxidase"/>
    <property type="match status" value="2"/>
</dbReference>
<dbReference type="InterPro" id="IPR017972">
    <property type="entry name" value="Cyt_P450_CS"/>
</dbReference>
<dbReference type="InterPro" id="IPR050783">
    <property type="entry name" value="Oxylipin_biosynth_metab"/>
</dbReference>
<organism evidence="11 12">
    <name type="scientific">Cryomyces minteri</name>
    <dbReference type="NCBI Taxonomy" id="331657"/>
    <lineage>
        <taxon>Eukaryota</taxon>
        <taxon>Fungi</taxon>
        <taxon>Dikarya</taxon>
        <taxon>Ascomycota</taxon>
        <taxon>Pezizomycotina</taxon>
        <taxon>Dothideomycetes</taxon>
        <taxon>Dothideomycetes incertae sedis</taxon>
        <taxon>Cryomyces</taxon>
    </lineage>
</organism>
<keyword evidence="5 10" id="KW-0479">Metal-binding</keyword>
<keyword evidence="8 10" id="KW-0408">Iron</keyword>
<dbReference type="SUPFAM" id="SSF48113">
    <property type="entry name" value="Heme-dependent peroxidases"/>
    <property type="match status" value="1"/>
</dbReference>
<dbReference type="GO" id="GO:0005506">
    <property type="term" value="F:iron ion binding"/>
    <property type="evidence" value="ECO:0007669"/>
    <property type="project" value="InterPro"/>
</dbReference>
<keyword evidence="9" id="KW-0413">Isomerase</keyword>
<gene>
    <name evidence="11" type="ORF">B0A49_10270</name>
</gene>
<dbReference type="SUPFAM" id="SSF48264">
    <property type="entry name" value="Cytochrome P450"/>
    <property type="match status" value="1"/>
</dbReference>
<evidence type="ECO:0000313" key="11">
    <source>
        <dbReference type="EMBL" id="TKA67046.1"/>
    </source>
</evidence>
<dbReference type="PRINTS" id="PR00457">
    <property type="entry name" value="ANPEROXIDASE"/>
</dbReference>
<dbReference type="GO" id="GO:0004601">
    <property type="term" value="F:peroxidase activity"/>
    <property type="evidence" value="ECO:0007669"/>
    <property type="project" value="UniProtKB-KW"/>
</dbReference>
<dbReference type="CDD" id="cd20612">
    <property type="entry name" value="CYP_LDS-like_C"/>
    <property type="match status" value="1"/>
</dbReference>
<dbReference type="GO" id="GO:0016853">
    <property type="term" value="F:isomerase activity"/>
    <property type="evidence" value="ECO:0007669"/>
    <property type="project" value="UniProtKB-KW"/>
</dbReference>
<protein>
    <recommendedName>
        <fullName evidence="3">linoleate 8R-lipoxygenase</fullName>
        <ecNumber evidence="3">1.13.11.60</ecNumber>
    </recommendedName>
</protein>
<comment type="caution">
    <text evidence="11">The sequence shown here is derived from an EMBL/GenBank/DDBJ whole genome shotgun (WGS) entry which is preliminary data.</text>
</comment>
<dbReference type="GO" id="GO:0020037">
    <property type="term" value="F:heme binding"/>
    <property type="evidence" value="ECO:0007669"/>
    <property type="project" value="InterPro"/>
</dbReference>
<reference evidence="11 12" key="1">
    <citation type="submission" date="2017-03" db="EMBL/GenBank/DDBJ databases">
        <title>Genomes of endolithic fungi from Antarctica.</title>
        <authorList>
            <person name="Coleine C."/>
            <person name="Masonjones S."/>
            <person name="Stajich J.E."/>
        </authorList>
    </citation>
    <scope>NUCLEOTIDE SEQUENCE [LARGE SCALE GENOMIC DNA]</scope>
    <source>
        <strain evidence="11 12">CCFEE 5187</strain>
    </source>
</reference>
<accession>A0A4U0WW96</accession>
<dbReference type="PROSITE" id="PS00086">
    <property type="entry name" value="CYTOCHROME_P450"/>
    <property type="match status" value="1"/>
</dbReference>
<dbReference type="Gene3D" id="1.10.630.10">
    <property type="entry name" value="Cytochrome P450"/>
    <property type="match status" value="1"/>
</dbReference>
<dbReference type="Gene3D" id="1.10.640.10">
    <property type="entry name" value="Haem peroxidase domain superfamily, animal type"/>
    <property type="match status" value="1"/>
</dbReference>
<evidence type="ECO:0000256" key="5">
    <source>
        <dbReference type="ARBA" id="ARBA00022723"/>
    </source>
</evidence>
<dbReference type="InterPro" id="IPR010255">
    <property type="entry name" value="Haem_peroxidase_sf"/>
</dbReference>
<dbReference type="PANTHER" id="PTHR11903">
    <property type="entry name" value="PROSTAGLANDIN G/H SYNTHASE"/>
    <property type="match status" value="1"/>
</dbReference>
<dbReference type="Proteomes" id="UP000308768">
    <property type="component" value="Unassembled WGS sequence"/>
</dbReference>
<evidence type="ECO:0000256" key="6">
    <source>
        <dbReference type="ARBA" id="ARBA00022964"/>
    </source>
</evidence>
<dbReference type="AlphaFoldDB" id="A0A4U0WW96"/>
<evidence type="ECO:0000256" key="4">
    <source>
        <dbReference type="ARBA" id="ARBA00022559"/>
    </source>
</evidence>
<dbReference type="GO" id="GO:0016705">
    <property type="term" value="F:oxidoreductase activity, acting on paired donors, with incorporation or reduction of molecular oxygen"/>
    <property type="evidence" value="ECO:0007669"/>
    <property type="project" value="InterPro"/>
</dbReference>
<sequence length="1113" mass="126090">MAEPTDQSEPMGRIGAKKQEIQAAFTKLHSLYSQMMKPMPTDTGDGTYLTDEAPQGVIADLDGIVRDADVMGIQDYGTLVKMAKDEFTGAAMDDKEYLMEGLIRVAAKLPMGDKVDTRITDTFITRLWDDLQHPPQSMLGEKYQYRQADGSYNSLIHPMLGAAHTPYARTAKPALIRPPPPDPAVLFDSLMAREKPEPHPNRISSMLFYLASIIIHDLFRTDHDDFAMSNTSSYLDLSPLYGSDEKEQKTMRTFSDGKIKPDCFSETRLLNFPPGVGCLLIMFNRFHNYMVEQLALINENGQFTKPVKGAPPHPHVETLEQYDEDLFQTGRLITCGLYVNIILIDYVRTILNLNKTDDNWQLNPRAVIPNGPPLGVGNQVSAEFNLVYRWHSAVSDRDDKWTQEAVKRMFLPEHIDPDTLPMSDLLKKLDEVQKKQEGQDPLERNFADLKRNDRDRKFNDDDLVKILTDGIRDPANAFGARKVPTVMRSIEILGIRQARAWNVASLNEFRQRFGLKPHRKFTDTNSDKTVAEQLMRLYDHPDNVELYPGLVVEEAKKPSIPGAGITPGFTISRAVLSDANTLVRGDRFYTIDFHPKKLTNFGYKEVDFDLAIDNGCVFYKLFLRAFPNHFQQNSVYAHYPLTVPDEMEKVLRTLKKVDKYNFDLPGRMGEPKMIFTYAAAEQVFLDQATFKVTWGKAMEYLMGPSGKNFMLAGDDPPNEESRDLMTTGLYPGGRESTKWKDEVKKYYEEITIELLKDHSYTLGGPNKTTINQVDIVRDVGNMAHVHFSAELFSLPLKTKKHPHGLFTEKELYLVMAAVFICIFFDVDPEHSFPLRQTAHEVTQILGKVMEAEVSKIKAEGVFTALMQFIRPGGGTLADYGAHMIKHLSRSGMDTRELVWGNLIGTAGGMVANQGQLLAQVLDYYFNEGAEHLNDMSETARKNTPEADDRMMHYFLEGCRLSGETGVFRRVDRETSIEDNGTTYNFKPNDTLVVNLKAVSRDCRKFPDPDNVHLDRSVDDYITFGAGAHQCLGMEMTRIALTTMLKTIFKLEKLRPAAGPQGKIRKVLKEFYPGDDLPESWHFHAYLTENLDGYFPLPTTMKVNWDGELPTATP</sequence>
<dbReference type="InterPro" id="IPR036396">
    <property type="entry name" value="Cyt_P450_sf"/>
</dbReference>
<dbReference type="GO" id="GO:0004497">
    <property type="term" value="F:monooxygenase activity"/>
    <property type="evidence" value="ECO:0007669"/>
    <property type="project" value="InterPro"/>
</dbReference>
<evidence type="ECO:0000256" key="7">
    <source>
        <dbReference type="ARBA" id="ARBA00023002"/>
    </source>
</evidence>
<dbReference type="PROSITE" id="PS50292">
    <property type="entry name" value="PEROXIDASE_3"/>
    <property type="match status" value="1"/>
</dbReference>